<evidence type="ECO:0000256" key="1">
    <source>
        <dbReference type="ARBA" id="ARBA00022737"/>
    </source>
</evidence>
<dbReference type="PANTHER" id="PTHR24171:SF8">
    <property type="entry name" value="BRCA1-ASSOCIATED RING DOMAIN PROTEIN 1"/>
    <property type="match status" value="1"/>
</dbReference>
<evidence type="ECO:0000256" key="3">
    <source>
        <dbReference type="PROSITE-ProRule" id="PRU00023"/>
    </source>
</evidence>
<feature type="signal peptide" evidence="5">
    <location>
        <begin position="1"/>
        <end position="16"/>
    </location>
</feature>
<feature type="compositionally biased region" description="Polar residues" evidence="4">
    <location>
        <begin position="310"/>
        <end position="327"/>
    </location>
</feature>
<dbReference type="Gene3D" id="2.60.120.260">
    <property type="entry name" value="Galactose-binding domain-like"/>
    <property type="match status" value="1"/>
</dbReference>
<dbReference type="STRING" id="2903.R1CB95"/>
<dbReference type="PANTHER" id="PTHR24171">
    <property type="entry name" value="ANKYRIN REPEAT DOMAIN-CONTAINING PROTEIN 39-RELATED"/>
    <property type="match status" value="1"/>
</dbReference>
<dbReference type="InterPro" id="IPR002110">
    <property type="entry name" value="Ankyrin_rpt"/>
</dbReference>
<dbReference type="SMART" id="SM00248">
    <property type="entry name" value="ANK"/>
    <property type="match status" value="3"/>
</dbReference>
<dbReference type="Pfam" id="PF12796">
    <property type="entry name" value="Ank_2"/>
    <property type="match status" value="1"/>
</dbReference>
<proteinExistence type="predicted"/>
<feature type="region of interest" description="Disordered" evidence="4">
    <location>
        <begin position="294"/>
        <end position="327"/>
    </location>
</feature>
<dbReference type="GO" id="GO:0004842">
    <property type="term" value="F:ubiquitin-protein transferase activity"/>
    <property type="evidence" value="ECO:0007669"/>
    <property type="project" value="TreeGrafter"/>
</dbReference>
<evidence type="ECO:0000256" key="4">
    <source>
        <dbReference type="SAM" id="MobiDB-lite"/>
    </source>
</evidence>
<dbReference type="GeneID" id="17265113"/>
<dbReference type="Gene3D" id="1.25.40.20">
    <property type="entry name" value="Ankyrin repeat-containing domain"/>
    <property type="match status" value="2"/>
</dbReference>
<dbReference type="SUPFAM" id="SSF48403">
    <property type="entry name" value="Ankyrin repeat"/>
    <property type="match status" value="2"/>
</dbReference>
<dbReference type="PROSITE" id="PS50297">
    <property type="entry name" value="ANK_REP_REGION"/>
    <property type="match status" value="1"/>
</dbReference>
<dbReference type="AlphaFoldDB" id="A0A0D3J7X7"/>
<protein>
    <recommendedName>
        <fullName evidence="8">F5/8 type C domain-containing protein</fullName>
    </recommendedName>
</protein>
<keyword evidence="1" id="KW-0677">Repeat</keyword>
<evidence type="ECO:0008006" key="8">
    <source>
        <dbReference type="Google" id="ProtNLM"/>
    </source>
</evidence>
<keyword evidence="7" id="KW-1185">Reference proteome</keyword>
<organism evidence="6 7">
    <name type="scientific">Emiliania huxleyi (strain CCMP1516)</name>
    <dbReference type="NCBI Taxonomy" id="280463"/>
    <lineage>
        <taxon>Eukaryota</taxon>
        <taxon>Haptista</taxon>
        <taxon>Haptophyta</taxon>
        <taxon>Prymnesiophyceae</taxon>
        <taxon>Isochrysidales</taxon>
        <taxon>Noelaerhabdaceae</taxon>
        <taxon>Emiliania</taxon>
    </lineage>
</organism>
<reference evidence="7" key="1">
    <citation type="journal article" date="2013" name="Nature">
        <title>Pan genome of the phytoplankton Emiliania underpins its global distribution.</title>
        <authorList>
            <person name="Read B.A."/>
            <person name="Kegel J."/>
            <person name="Klute M.J."/>
            <person name="Kuo A."/>
            <person name="Lefebvre S.C."/>
            <person name="Maumus F."/>
            <person name="Mayer C."/>
            <person name="Miller J."/>
            <person name="Monier A."/>
            <person name="Salamov A."/>
            <person name="Young J."/>
            <person name="Aguilar M."/>
            <person name="Claverie J.M."/>
            <person name="Frickenhaus S."/>
            <person name="Gonzalez K."/>
            <person name="Herman E.K."/>
            <person name="Lin Y.C."/>
            <person name="Napier J."/>
            <person name="Ogata H."/>
            <person name="Sarno A.F."/>
            <person name="Shmutz J."/>
            <person name="Schroeder D."/>
            <person name="de Vargas C."/>
            <person name="Verret F."/>
            <person name="von Dassow P."/>
            <person name="Valentin K."/>
            <person name="Van de Peer Y."/>
            <person name="Wheeler G."/>
            <person name="Dacks J.B."/>
            <person name="Delwiche C.F."/>
            <person name="Dyhrman S.T."/>
            <person name="Glockner G."/>
            <person name="John U."/>
            <person name="Richards T."/>
            <person name="Worden A.Z."/>
            <person name="Zhang X."/>
            <person name="Grigoriev I.V."/>
            <person name="Allen A.E."/>
            <person name="Bidle K."/>
            <person name="Borodovsky M."/>
            <person name="Bowler C."/>
            <person name="Brownlee C."/>
            <person name="Cock J.M."/>
            <person name="Elias M."/>
            <person name="Gladyshev V.N."/>
            <person name="Groth M."/>
            <person name="Guda C."/>
            <person name="Hadaegh A."/>
            <person name="Iglesias-Rodriguez M.D."/>
            <person name="Jenkins J."/>
            <person name="Jones B.M."/>
            <person name="Lawson T."/>
            <person name="Leese F."/>
            <person name="Lindquist E."/>
            <person name="Lobanov A."/>
            <person name="Lomsadze A."/>
            <person name="Malik S.B."/>
            <person name="Marsh M.E."/>
            <person name="Mackinder L."/>
            <person name="Mock T."/>
            <person name="Mueller-Roeber B."/>
            <person name="Pagarete A."/>
            <person name="Parker M."/>
            <person name="Probert I."/>
            <person name="Quesneville H."/>
            <person name="Raines C."/>
            <person name="Rensing S.A."/>
            <person name="Riano-Pachon D.M."/>
            <person name="Richier S."/>
            <person name="Rokitta S."/>
            <person name="Shiraiwa Y."/>
            <person name="Soanes D.M."/>
            <person name="van der Giezen M."/>
            <person name="Wahlund T.M."/>
            <person name="Williams B."/>
            <person name="Wilson W."/>
            <person name="Wolfe G."/>
            <person name="Wurch L.L."/>
        </authorList>
    </citation>
    <scope>NUCLEOTIDE SEQUENCE</scope>
</reference>
<feature type="region of interest" description="Disordered" evidence="4">
    <location>
        <begin position="695"/>
        <end position="722"/>
    </location>
</feature>
<dbReference type="EnsemblProtists" id="EOD19612">
    <property type="protein sequence ID" value="EOD19612"/>
    <property type="gene ID" value="EMIHUDRAFT_436109"/>
</dbReference>
<accession>A0A0D3J7X7</accession>
<dbReference type="InterPro" id="IPR008979">
    <property type="entry name" value="Galactose-bd-like_sf"/>
</dbReference>
<dbReference type="Pfam" id="PF00023">
    <property type="entry name" value="Ank"/>
    <property type="match status" value="1"/>
</dbReference>
<reference evidence="6" key="2">
    <citation type="submission" date="2024-10" db="UniProtKB">
        <authorList>
            <consortium name="EnsemblProtists"/>
        </authorList>
    </citation>
    <scope>IDENTIFICATION</scope>
</reference>
<evidence type="ECO:0000313" key="7">
    <source>
        <dbReference type="Proteomes" id="UP000013827"/>
    </source>
</evidence>
<dbReference type="RefSeq" id="XP_005772041.1">
    <property type="nucleotide sequence ID" value="XM_005771984.1"/>
</dbReference>
<sequence>MGILVLLAFYATPASSAPGVGRWAPLLREGLLFGSYKDHHTRSVGLEHPVETFRFVRTEDGGVATVGSGSGRNEYFVRPDGVLQHVHAEGITAELRGDGEEAEFVWSHGYKSAAFPSDKPPKVEVPDCTLVKAHAAESVKLLPEVAQALRAGRTTPLLLASPPGYAIVPKTDEPQRIDEWGVNYQQLGIGPASEALQAKMRGKFLLSQHRATRDYVLDVPFATYKVHCEGEHGKLPLAVISWDDRSRNLDETAPRTFVVNADNSISPTKATHLAFGIRGALPAVGAQMAELKMQAGGKPTVEDADLDVGSTPSHGNPPSTNDLNSELNNVARNTDDTARARALVKAGADLRSTNGPTWRHTPLHQAAYHGRYEMAKTLVELGAPLDLHSNPCGRGATGTPLELARGGGHHQIADMLEKAASGKQGRVVRLFSNLLQRINPRVAQLAPPVAKTGSVEGRWEFYQNIDMAYQGDVEIIDDWRSHTSIDELKTIVEEKGYSAISVGSFGFAALKSFDYQLTKEHCKPSHGYTNELHIWFPSVRGSRPLPSGEAAKSPNVPAGFHFHEGFGEATRGDQIGHITSGGVEGHCFKGDKLRWPLQWAAMIGDVEAIDALIAAGHDPNVKMSDWYDSEPLGWAASFGQCKAIEALCAHGADPGRSANLAGYTPLSDAQREGHTKAIALLNEYLSGSRTIGPHEPEFADKPVVTGKPVTSRTSPLDPPAADWDRPIELTVHSNHAMHGNGPIQHILQYDTGSFANFDAGTRPWWVIFDAGKPQAVGGVEMAAFVAEESPKVVELLASDDLARWDLIATLSTPAPWGTDAGPKQWPIDKPHVARYWKINVTDTHNGVAPTIHYCRLVAPSQMKSLPIEGVWLPSPVTAHSLVLTGVACFLTGWLAARHTYRT</sequence>
<feature type="repeat" description="ANK" evidence="3">
    <location>
        <begin position="358"/>
        <end position="390"/>
    </location>
</feature>
<dbReference type="PaxDb" id="2903-EOD19612"/>
<dbReference type="KEGG" id="ehx:EMIHUDRAFT_436109"/>
<dbReference type="InterPro" id="IPR036770">
    <property type="entry name" value="Ankyrin_rpt-contain_sf"/>
</dbReference>
<keyword evidence="5" id="KW-0732">Signal</keyword>
<dbReference type="GO" id="GO:0085020">
    <property type="term" value="P:protein K6-linked ubiquitination"/>
    <property type="evidence" value="ECO:0007669"/>
    <property type="project" value="TreeGrafter"/>
</dbReference>
<dbReference type="SUPFAM" id="SSF49785">
    <property type="entry name" value="Galactose-binding domain-like"/>
    <property type="match status" value="1"/>
</dbReference>
<name>A0A0D3J7X7_EMIH1</name>
<keyword evidence="2 3" id="KW-0040">ANK repeat</keyword>
<evidence type="ECO:0000313" key="6">
    <source>
        <dbReference type="EnsemblProtists" id="EOD19612"/>
    </source>
</evidence>
<dbReference type="Proteomes" id="UP000013827">
    <property type="component" value="Unassembled WGS sequence"/>
</dbReference>
<feature type="chain" id="PRO_5044291352" description="F5/8 type C domain-containing protein" evidence="5">
    <location>
        <begin position="17"/>
        <end position="902"/>
    </location>
</feature>
<evidence type="ECO:0000256" key="5">
    <source>
        <dbReference type="SAM" id="SignalP"/>
    </source>
</evidence>
<dbReference type="HOGENOM" id="CLU_321718_0_0_1"/>
<dbReference type="PROSITE" id="PS50088">
    <property type="entry name" value="ANK_REPEAT"/>
    <property type="match status" value="1"/>
</dbReference>
<evidence type="ECO:0000256" key="2">
    <source>
        <dbReference type="ARBA" id="ARBA00023043"/>
    </source>
</evidence>